<dbReference type="RefSeq" id="WP_207399685.1">
    <property type="nucleotide sequence ID" value="NZ_CAACUY010000027.1"/>
</dbReference>
<accession>A0ABW2XBB6</accession>
<dbReference type="Proteomes" id="UP001597063">
    <property type="component" value="Unassembled WGS sequence"/>
</dbReference>
<feature type="chain" id="PRO_5045221530" evidence="1">
    <location>
        <begin position="23"/>
        <end position="89"/>
    </location>
</feature>
<name>A0ABW2XBB6_9ACTN</name>
<reference evidence="4" key="1">
    <citation type="journal article" date="2019" name="Int. J. Syst. Evol. Microbiol.">
        <title>The Global Catalogue of Microorganisms (GCM) 10K type strain sequencing project: providing services to taxonomists for standard genome sequencing and annotation.</title>
        <authorList>
            <consortium name="The Broad Institute Genomics Platform"/>
            <consortium name="The Broad Institute Genome Sequencing Center for Infectious Disease"/>
            <person name="Wu L."/>
            <person name="Ma J."/>
        </authorList>
    </citation>
    <scope>NUCLEOTIDE SEQUENCE [LARGE SCALE GENOMIC DNA]</scope>
    <source>
        <strain evidence="4">JCM 9371</strain>
    </source>
</reference>
<sequence length="89" mass="9453">MAIFSLTLFFGPSMVGATPVFADTINVEQASSVVLPACYYFVKAGDTGRGIAGKLGISFSTLRSLNPGVNWDALHVGQRLRVPASSCDW</sequence>
<feature type="signal peptide" evidence="1">
    <location>
        <begin position="1"/>
        <end position="22"/>
    </location>
</feature>
<dbReference type="Gene3D" id="3.10.350.10">
    <property type="entry name" value="LysM domain"/>
    <property type="match status" value="1"/>
</dbReference>
<dbReference type="PROSITE" id="PS51782">
    <property type="entry name" value="LYSM"/>
    <property type="match status" value="1"/>
</dbReference>
<organism evidence="3 4">
    <name type="scientific">Actinomadura fibrosa</name>
    <dbReference type="NCBI Taxonomy" id="111802"/>
    <lineage>
        <taxon>Bacteria</taxon>
        <taxon>Bacillati</taxon>
        <taxon>Actinomycetota</taxon>
        <taxon>Actinomycetes</taxon>
        <taxon>Streptosporangiales</taxon>
        <taxon>Thermomonosporaceae</taxon>
        <taxon>Actinomadura</taxon>
    </lineage>
</organism>
<comment type="caution">
    <text evidence="3">The sequence shown here is derived from an EMBL/GenBank/DDBJ whole genome shotgun (WGS) entry which is preliminary data.</text>
</comment>
<proteinExistence type="predicted"/>
<feature type="domain" description="LysM" evidence="2">
    <location>
        <begin position="38"/>
        <end position="82"/>
    </location>
</feature>
<keyword evidence="4" id="KW-1185">Reference proteome</keyword>
<evidence type="ECO:0000256" key="1">
    <source>
        <dbReference type="SAM" id="SignalP"/>
    </source>
</evidence>
<keyword evidence="1" id="KW-0732">Signal</keyword>
<dbReference type="InterPro" id="IPR018392">
    <property type="entry name" value="LysM"/>
</dbReference>
<protein>
    <submittedName>
        <fullName evidence="3">LysM peptidoglycan-binding domain-containing protein</fullName>
    </submittedName>
</protein>
<evidence type="ECO:0000313" key="4">
    <source>
        <dbReference type="Proteomes" id="UP001597063"/>
    </source>
</evidence>
<dbReference type="SUPFAM" id="SSF54106">
    <property type="entry name" value="LysM domain"/>
    <property type="match status" value="1"/>
</dbReference>
<gene>
    <name evidence="3" type="ORF">ACFQZM_02555</name>
</gene>
<dbReference type="SMART" id="SM00257">
    <property type="entry name" value="LysM"/>
    <property type="match status" value="1"/>
</dbReference>
<dbReference type="EMBL" id="JBHTGP010000002">
    <property type="protein sequence ID" value="MFD0683365.1"/>
    <property type="molecule type" value="Genomic_DNA"/>
</dbReference>
<dbReference type="Pfam" id="PF01476">
    <property type="entry name" value="LysM"/>
    <property type="match status" value="1"/>
</dbReference>
<evidence type="ECO:0000259" key="2">
    <source>
        <dbReference type="PROSITE" id="PS51782"/>
    </source>
</evidence>
<dbReference type="CDD" id="cd00118">
    <property type="entry name" value="LysM"/>
    <property type="match status" value="1"/>
</dbReference>
<evidence type="ECO:0000313" key="3">
    <source>
        <dbReference type="EMBL" id="MFD0683365.1"/>
    </source>
</evidence>
<dbReference type="InterPro" id="IPR036779">
    <property type="entry name" value="LysM_dom_sf"/>
</dbReference>